<name>A0A420XNP6_9ACTN</name>
<dbReference type="InterPro" id="IPR043149">
    <property type="entry name" value="TagF_N"/>
</dbReference>
<dbReference type="GO" id="GO:0016779">
    <property type="term" value="F:nucleotidyltransferase activity"/>
    <property type="evidence" value="ECO:0007669"/>
    <property type="project" value="UniProtKB-ARBA"/>
</dbReference>
<evidence type="ECO:0000256" key="1">
    <source>
        <dbReference type="ARBA" id="ARBA00004202"/>
    </source>
</evidence>
<dbReference type="SUPFAM" id="SSF53448">
    <property type="entry name" value="Nucleotide-diphospho-sugar transferases"/>
    <property type="match status" value="1"/>
</dbReference>
<proteinExistence type="inferred from homology"/>
<evidence type="ECO:0000256" key="5">
    <source>
        <dbReference type="ARBA" id="ARBA00022944"/>
    </source>
</evidence>
<evidence type="ECO:0000256" key="3">
    <source>
        <dbReference type="ARBA" id="ARBA00022475"/>
    </source>
</evidence>
<keyword evidence="3" id="KW-1003">Cell membrane</keyword>
<dbReference type="PANTHER" id="PTHR37316">
    <property type="entry name" value="TEICHOIC ACID GLYCEROL-PHOSPHATE PRIMASE"/>
    <property type="match status" value="1"/>
</dbReference>
<reference evidence="8 9" key="1">
    <citation type="submission" date="2018-10" db="EMBL/GenBank/DDBJ databases">
        <title>Genomic Encyclopedia of Archaeal and Bacterial Type Strains, Phase II (KMG-II): from individual species to whole genera.</title>
        <authorList>
            <person name="Goeker M."/>
        </authorList>
    </citation>
    <scope>NUCLEOTIDE SEQUENCE [LARGE SCALE GENOMIC DNA]</scope>
    <source>
        <strain evidence="8 9">RP-AC37</strain>
    </source>
</reference>
<gene>
    <name evidence="8" type="ORF">CLV35_2312</name>
</gene>
<dbReference type="GO" id="GO:0019350">
    <property type="term" value="P:teichoic acid biosynthetic process"/>
    <property type="evidence" value="ECO:0007669"/>
    <property type="project" value="UniProtKB-KW"/>
</dbReference>
<feature type="domain" description="MobA-like NTP transferase" evidence="7">
    <location>
        <begin position="381"/>
        <end position="508"/>
    </location>
</feature>
<keyword evidence="4 8" id="KW-0808">Transferase</keyword>
<dbReference type="InterPro" id="IPR051612">
    <property type="entry name" value="Teichoic_Acid_Biosynth"/>
</dbReference>
<dbReference type="SUPFAM" id="SSF53756">
    <property type="entry name" value="UDP-Glycosyltransferase/glycogen phosphorylase"/>
    <property type="match status" value="1"/>
</dbReference>
<dbReference type="Pfam" id="PF04464">
    <property type="entry name" value="Glyphos_transf"/>
    <property type="match status" value="1"/>
</dbReference>
<dbReference type="GO" id="GO:0047355">
    <property type="term" value="F:CDP-glycerol glycerophosphotransferase activity"/>
    <property type="evidence" value="ECO:0007669"/>
    <property type="project" value="InterPro"/>
</dbReference>
<dbReference type="InterPro" id="IPR007554">
    <property type="entry name" value="Glycerophosphate_synth"/>
</dbReference>
<accession>A0A420XNP6</accession>
<sequence length="615" mass="68150">MQIVWNSFGGRYSDNPRALYEALLAHPGAAGFRHTWLSDPLHAGGFPEGTPQVAHGSPESVAALESADLVVSNTHIELDWTKAPRARYLQTWHGTPLKHIHFDVYWAPEGRLDELTRDVRRWDVLLSPNVASTENLRNAFDFHGPVLETGYPRNDVLVDERGAEVRERVRAQLGIAPGTTAVLYTPTWRDDLLDGEGRLDFSLHLDAEEFSRRLGDDHVLLLRMHYMLSARLRDEQRPGVVDVSYHPDINELYLAADVLITDYSSTMFDFAVTGRPILCFTYDLEDYRDRLRGFYFDFAAIAPGPLLRTSDEVLGALEGLDAVVAEHADAYAAFRERFSHLEDGRASERVLEAVVLPLARELEAAAGLPALPAAAAHDVQVVVLAAGLGSRLGRPHPKPLTVLKDGRSILQQQVENLREVLGRDTSITAVVGFMAEDVMAAGPQLSFVYNADFATTNTSKSLLRALRGSRAGGVLWLNGDVVFDPRIVQHVLPLVEKDVSFVCVNTERVADEEVKYTLDDDGYVAELSKAVAGGLGEAIGINYVSSDDKHLLVERLEQCGPQDYFERGIELAVELDGLRVLAVDISQFPAVEVDFEEDLRRADAVEWVPWERPGS</sequence>
<evidence type="ECO:0000259" key="7">
    <source>
        <dbReference type="Pfam" id="PF12804"/>
    </source>
</evidence>
<dbReference type="Proteomes" id="UP000281955">
    <property type="component" value="Unassembled WGS sequence"/>
</dbReference>
<dbReference type="Gene3D" id="3.40.50.11820">
    <property type="match status" value="1"/>
</dbReference>
<comment type="similarity">
    <text evidence="2">Belongs to the CDP-glycerol glycerophosphotransferase family.</text>
</comment>
<comment type="caution">
    <text evidence="8">The sequence shown here is derived from an EMBL/GenBank/DDBJ whole genome shotgun (WGS) entry which is preliminary data.</text>
</comment>
<dbReference type="AlphaFoldDB" id="A0A420XNP6"/>
<dbReference type="InParanoid" id="A0A420XNP6"/>
<dbReference type="InterPro" id="IPR043148">
    <property type="entry name" value="TagF_C"/>
</dbReference>
<evidence type="ECO:0000256" key="6">
    <source>
        <dbReference type="ARBA" id="ARBA00023136"/>
    </source>
</evidence>
<organism evidence="8 9">
    <name type="scientific">Motilibacter peucedani</name>
    <dbReference type="NCBI Taxonomy" id="598650"/>
    <lineage>
        <taxon>Bacteria</taxon>
        <taxon>Bacillati</taxon>
        <taxon>Actinomycetota</taxon>
        <taxon>Actinomycetes</taxon>
        <taxon>Motilibacterales</taxon>
        <taxon>Motilibacteraceae</taxon>
        <taxon>Motilibacter</taxon>
    </lineage>
</organism>
<dbReference type="InterPro" id="IPR025877">
    <property type="entry name" value="MobA-like_NTP_Trfase"/>
</dbReference>
<dbReference type="Gene3D" id="3.90.550.10">
    <property type="entry name" value="Spore Coat Polysaccharide Biosynthesis Protein SpsA, Chain A"/>
    <property type="match status" value="1"/>
</dbReference>
<dbReference type="Pfam" id="PF12804">
    <property type="entry name" value="NTP_transf_3"/>
    <property type="match status" value="1"/>
</dbReference>
<protein>
    <submittedName>
        <fullName evidence="8">CDP-glycerol glycerophosphotransferase</fullName>
    </submittedName>
</protein>
<dbReference type="RefSeq" id="WP_183061935.1">
    <property type="nucleotide sequence ID" value="NZ_RBWV01000012.1"/>
</dbReference>
<dbReference type="PANTHER" id="PTHR37316:SF3">
    <property type="entry name" value="TEICHOIC ACID GLYCEROL-PHOSPHATE TRANSFERASE"/>
    <property type="match status" value="1"/>
</dbReference>
<keyword evidence="5" id="KW-0777">Teichoic acid biosynthesis</keyword>
<evidence type="ECO:0000313" key="8">
    <source>
        <dbReference type="EMBL" id="RKS73821.1"/>
    </source>
</evidence>
<dbReference type="EMBL" id="RBWV01000012">
    <property type="protein sequence ID" value="RKS73821.1"/>
    <property type="molecule type" value="Genomic_DNA"/>
</dbReference>
<evidence type="ECO:0000256" key="4">
    <source>
        <dbReference type="ARBA" id="ARBA00022679"/>
    </source>
</evidence>
<dbReference type="Gene3D" id="3.40.50.12580">
    <property type="match status" value="1"/>
</dbReference>
<comment type="subcellular location">
    <subcellularLocation>
        <location evidence="1">Cell membrane</location>
        <topology evidence="1">Peripheral membrane protein</topology>
    </subcellularLocation>
</comment>
<keyword evidence="6" id="KW-0472">Membrane</keyword>
<dbReference type="GO" id="GO:0005886">
    <property type="term" value="C:plasma membrane"/>
    <property type="evidence" value="ECO:0007669"/>
    <property type="project" value="UniProtKB-SubCell"/>
</dbReference>
<evidence type="ECO:0000256" key="2">
    <source>
        <dbReference type="ARBA" id="ARBA00010488"/>
    </source>
</evidence>
<evidence type="ECO:0000313" key="9">
    <source>
        <dbReference type="Proteomes" id="UP000281955"/>
    </source>
</evidence>
<dbReference type="InterPro" id="IPR029044">
    <property type="entry name" value="Nucleotide-diphossugar_trans"/>
</dbReference>
<dbReference type="CDD" id="cd02523">
    <property type="entry name" value="PC_cytidylyltransferase"/>
    <property type="match status" value="1"/>
</dbReference>
<keyword evidence="9" id="KW-1185">Reference proteome</keyword>